<evidence type="ECO:0000313" key="1">
    <source>
        <dbReference type="EnsemblPlants" id="EMT18789"/>
    </source>
</evidence>
<dbReference type="ExpressionAtlas" id="R7WFB3">
    <property type="expression patterns" value="baseline"/>
</dbReference>
<proteinExistence type="predicted"/>
<sequence>MGITYVVIKKVLKCTGVLSEYRKGFRDATGSYWACWANEGEHTSPHRLGRPSSWKARRRRLPEDGIKVSLPSPRFGDASSIIGGLVEEAGEQLEGADSSVRFLGAAMSSNPPSKHQVRLAGRGGIGYAPTSPAGARNGGLSLRATSPPPPTVSIRLRRWLGFYQAAARRRGGAEGVLGRRDRRRTQRFTRASGRLAELRLDGEEGLKEFLAVGTEEDAAVYASKWPAGGDEVTFDAPPTDEEVHAAVASIQQ</sequence>
<name>R7WFB3_AEGTA</name>
<organism evidence="1">
    <name type="scientific">Aegilops tauschii</name>
    <name type="common">Tausch's goatgrass</name>
    <name type="synonym">Aegilops squarrosa</name>
    <dbReference type="NCBI Taxonomy" id="37682"/>
    <lineage>
        <taxon>Eukaryota</taxon>
        <taxon>Viridiplantae</taxon>
        <taxon>Streptophyta</taxon>
        <taxon>Embryophyta</taxon>
        <taxon>Tracheophyta</taxon>
        <taxon>Spermatophyta</taxon>
        <taxon>Magnoliopsida</taxon>
        <taxon>Liliopsida</taxon>
        <taxon>Poales</taxon>
        <taxon>Poaceae</taxon>
        <taxon>BOP clade</taxon>
        <taxon>Pooideae</taxon>
        <taxon>Triticodae</taxon>
        <taxon>Triticeae</taxon>
        <taxon>Triticinae</taxon>
        <taxon>Aegilops</taxon>
    </lineage>
</organism>
<dbReference type="AlphaFoldDB" id="R7WFB3"/>
<accession>R7WFB3</accession>
<reference evidence="1" key="1">
    <citation type="submission" date="2015-06" db="UniProtKB">
        <authorList>
            <consortium name="EnsemblPlants"/>
        </authorList>
    </citation>
    <scope>IDENTIFICATION</scope>
</reference>
<dbReference type="EnsemblPlants" id="EMT18789">
    <property type="protein sequence ID" value="EMT18789"/>
    <property type="gene ID" value="F775_42258"/>
</dbReference>
<protein>
    <submittedName>
        <fullName evidence="1">Uncharacterized protein</fullName>
    </submittedName>
</protein>